<gene>
    <name evidence="6" type="ORF">C7435_2383</name>
</gene>
<dbReference type="FunFam" id="3.40.190.10:FF:000017">
    <property type="entry name" value="Glycine cleavage system transcriptional activator"/>
    <property type="match status" value="1"/>
</dbReference>
<dbReference type="Pfam" id="PF00126">
    <property type="entry name" value="HTH_1"/>
    <property type="match status" value="1"/>
</dbReference>
<accession>A0A495D4H2</accession>
<dbReference type="CDD" id="cd08432">
    <property type="entry name" value="PBP2_GcdR_TrpI_HvrB_AmpR_like"/>
    <property type="match status" value="1"/>
</dbReference>
<evidence type="ECO:0000256" key="4">
    <source>
        <dbReference type="ARBA" id="ARBA00023163"/>
    </source>
</evidence>
<evidence type="ECO:0000259" key="5">
    <source>
        <dbReference type="PROSITE" id="PS50931"/>
    </source>
</evidence>
<dbReference type="Proteomes" id="UP000273675">
    <property type="component" value="Unassembled WGS sequence"/>
</dbReference>
<dbReference type="EMBL" id="RBIM01000005">
    <property type="protein sequence ID" value="RKQ96131.1"/>
    <property type="molecule type" value="Genomic_DNA"/>
</dbReference>
<dbReference type="NCBIfam" id="NF008352">
    <property type="entry name" value="PRK11139.1"/>
    <property type="match status" value="1"/>
</dbReference>
<keyword evidence="2" id="KW-0805">Transcription regulation</keyword>
<evidence type="ECO:0000256" key="3">
    <source>
        <dbReference type="ARBA" id="ARBA00023125"/>
    </source>
</evidence>
<proteinExistence type="inferred from homology"/>
<keyword evidence="3" id="KW-0238">DNA-binding</keyword>
<evidence type="ECO:0000256" key="2">
    <source>
        <dbReference type="ARBA" id="ARBA00023015"/>
    </source>
</evidence>
<dbReference type="SUPFAM" id="SSF53850">
    <property type="entry name" value="Periplasmic binding protein-like II"/>
    <property type="match status" value="1"/>
</dbReference>
<comment type="similarity">
    <text evidence="1">Belongs to the LysR transcriptional regulatory family.</text>
</comment>
<feature type="domain" description="HTH lysR-type" evidence="5">
    <location>
        <begin position="8"/>
        <end position="65"/>
    </location>
</feature>
<dbReference type="PROSITE" id="PS50931">
    <property type="entry name" value="HTH_LYSR"/>
    <property type="match status" value="1"/>
</dbReference>
<dbReference type="OrthoDB" id="7328368at2"/>
<organism evidence="6 7">
    <name type="scientific">Maricaulis maris</name>
    <dbReference type="NCBI Taxonomy" id="74318"/>
    <lineage>
        <taxon>Bacteria</taxon>
        <taxon>Pseudomonadati</taxon>
        <taxon>Pseudomonadota</taxon>
        <taxon>Alphaproteobacteria</taxon>
        <taxon>Maricaulales</taxon>
        <taxon>Maricaulaceae</taxon>
        <taxon>Maricaulis</taxon>
    </lineage>
</organism>
<keyword evidence="4" id="KW-0804">Transcription</keyword>
<dbReference type="Gene3D" id="1.10.10.10">
    <property type="entry name" value="Winged helix-like DNA-binding domain superfamily/Winged helix DNA-binding domain"/>
    <property type="match status" value="1"/>
</dbReference>
<dbReference type="InterPro" id="IPR036390">
    <property type="entry name" value="WH_DNA-bd_sf"/>
</dbReference>
<dbReference type="GO" id="GO:0003700">
    <property type="term" value="F:DNA-binding transcription factor activity"/>
    <property type="evidence" value="ECO:0007669"/>
    <property type="project" value="InterPro"/>
</dbReference>
<sequence length="311" mass="33376">MVQTSRLPPLNALRAFEAAARLESFARAADELAVTPGAISQQIRQLEEHVGAPLFVRQGRGLGLTEAGRAAAGITSEAFETLERAVSLMRQPVHRRALTVSVAPSFAGKWLAPRLFRFQEEVPGVEVWIAATSERVDLAAGAADLGIRYGPGGDMTLHEEMLLAEEVLPVCSPDLLREGPPLARAQDLRGQTLLHDASPETEVDGADWASWLKARNARGVDVSGGVRFNQSALVIDAAVAGRGVALAKRALVQNDLASGRLVALFADGTTPVRSAYHIVTARNRPLSPDARAFIAWLKAEARVHEHSVDEL</sequence>
<dbReference type="GO" id="GO:0043565">
    <property type="term" value="F:sequence-specific DNA binding"/>
    <property type="evidence" value="ECO:0007669"/>
    <property type="project" value="TreeGrafter"/>
</dbReference>
<dbReference type="PRINTS" id="PR00039">
    <property type="entry name" value="HTHLYSR"/>
</dbReference>
<dbReference type="SUPFAM" id="SSF46785">
    <property type="entry name" value="Winged helix' DNA-binding domain"/>
    <property type="match status" value="1"/>
</dbReference>
<dbReference type="FunFam" id="1.10.10.10:FF:000038">
    <property type="entry name" value="Glycine cleavage system transcriptional activator"/>
    <property type="match status" value="1"/>
</dbReference>
<evidence type="ECO:0000313" key="7">
    <source>
        <dbReference type="Proteomes" id="UP000273675"/>
    </source>
</evidence>
<protein>
    <submittedName>
        <fullName evidence="6">LysR family transcriptional regulator</fullName>
    </submittedName>
</protein>
<evidence type="ECO:0000256" key="1">
    <source>
        <dbReference type="ARBA" id="ARBA00009437"/>
    </source>
</evidence>
<dbReference type="PANTHER" id="PTHR30537:SF74">
    <property type="entry name" value="HTH-TYPE TRANSCRIPTIONAL REGULATOR TRPI"/>
    <property type="match status" value="1"/>
</dbReference>
<dbReference type="InterPro" id="IPR036388">
    <property type="entry name" value="WH-like_DNA-bd_sf"/>
</dbReference>
<reference evidence="6 7" key="1">
    <citation type="submission" date="2018-10" db="EMBL/GenBank/DDBJ databases">
        <title>Genomic Encyclopedia of Type Strains, Phase IV (KMG-IV): sequencing the most valuable type-strain genomes for metagenomic binning, comparative biology and taxonomic classification.</title>
        <authorList>
            <person name="Goeker M."/>
        </authorList>
    </citation>
    <scope>NUCLEOTIDE SEQUENCE [LARGE SCALE GENOMIC DNA]</scope>
    <source>
        <strain evidence="6 7">DSM 4734</strain>
    </source>
</reference>
<dbReference type="RefSeq" id="WP_121211720.1">
    <property type="nucleotide sequence ID" value="NZ_RBIM01000005.1"/>
</dbReference>
<dbReference type="AlphaFoldDB" id="A0A495D4H2"/>
<dbReference type="GO" id="GO:0006351">
    <property type="term" value="P:DNA-templated transcription"/>
    <property type="evidence" value="ECO:0007669"/>
    <property type="project" value="TreeGrafter"/>
</dbReference>
<dbReference type="InterPro" id="IPR005119">
    <property type="entry name" value="LysR_subst-bd"/>
</dbReference>
<name>A0A495D4H2_9PROT</name>
<dbReference type="Pfam" id="PF03466">
    <property type="entry name" value="LysR_substrate"/>
    <property type="match status" value="1"/>
</dbReference>
<dbReference type="InterPro" id="IPR000847">
    <property type="entry name" value="LysR_HTH_N"/>
</dbReference>
<dbReference type="PANTHER" id="PTHR30537">
    <property type="entry name" value="HTH-TYPE TRANSCRIPTIONAL REGULATOR"/>
    <property type="match status" value="1"/>
</dbReference>
<dbReference type="Gene3D" id="3.40.190.10">
    <property type="entry name" value="Periplasmic binding protein-like II"/>
    <property type="match status" value="2"/>
</dbReference>
<dbReference type="InterPro" id="IPR058163">
    <property type="entry name" value="LysR-type_TF_proteobact-type"/>
</dbReference>
<evidence type="ECO:0000313" key="6">
    <source>
        <dbReference type="EMBL" id="RKQ96131.1"/>
    </source>
</evidence>
<comment type="caution">
    <text evidence="6">The sequence shown here is derived from an EMBL/GenBank/DDBJ whole genome shotgun (WGS) entry which is preliminary data.</text>
</comment>